<feature type="domain" description="N-acetyltransferase" evidence="3">
    <location>
        <begin position="2"/>
        <end position="173"/>
    </location>
</feature>
<dbReference type="KEGG" id="sze:AW14_11620"/>
<dbReference type="HOGENOM" id="CLU_013985_18_0_10"/>
<dbReference type="EMBL" id="CP007202">
    <property type="protein sequence ID" value="AJR04196.1"/>
    <property type="molecule type" value="Genomic_DNA"/>
</dbReference>
<dbReference type="PANTHER" id="PTHR42919:SF8">
    <property type="entry name" value="N-ALPHA-ACETYLTRANSFERASE 50"/>
    <property type="match status" value="1"/>
</dbReference>
<dbReference type="Gene3D" id="3.40.630.30">
    <property type="match status" value="1"/>
</dbReference>
<dbReference type="AlphaFoldDB" id="A0A0C5VYT3"/>
<sequence>MVSIRRGTLNDAELLANLGKTTFLEAHGHSASPEEINEYVSIKFSTTAFETELKDPDAIFYIMAFNNEVVGYSKLICNAPHANITLQQAAKLERLYILQAFHGLKLGYQLLQHNINEALNHNQTGMWLFVWTENHKAINFYKNIGFNIVGRHDFQITATRYNPNHQMLLTFKN</sequence>
<accession>A0A0C5VYT3</accession>
<dbReference type="PROSITE" id="PS51186">
    <property type="entry name" value="GNAT"/>
    <property type="match status" value="1"/>
</dbReference>
<dbReference type="PANTHER" id="PTHR42919">
    <property type="entry name" value="N-ALPHA-ACETYLTRANSFERASE"/>
    <property type="match status" value="1"/>
</dbReference>
<proteinExistence type="predicted"/>
<dbReference type="STRING" id="1454006.AW14_11620"/>
<keyword evidence="2" id="KW-0012">Acyltransferase</keyword>
<evidence type="ECO:0000256" key="2">
    <source>
        <dbReference type="ARBA" id="ARBA00023315"/>
    </source>
</evidence>
<reference evidence="4 5" key="1">
    <citation type="submission" date="2014-02" db="EMBL/GenBank/DDBJ databases">
        <authorList>
            <person name="Young C.-C."/>
            <person name="Hameed A."/>
            <person name="Huang H.-C."/>
            <person name="Shahina M."/>
        </authorList>
    </citation>
    <scope>NUCLEOTIDE SEQUENCE [LARGE SCALE GENOMIC DNA]</scope>
    <source>
        <strain evidence="4 5">CC-SAMT-1</strain>
    </source>
</reference>
<dbReference type="InterPro" id="IPR000182">
    <property type="entry name" value="GNAT_dom"/>
</dbReference>
<dbReference type="GO" id="GO:0016747">
    <property type="term" value="F:acyltransferase activity, transferring groups other than amino-acyl groups"/>
    <property type="evidence" value="ECO:0007669"/>
    <property type="project" value="InterPro"/>
</dbReference>
<dbReference type="Pfam" id="PF00583">
    <property type="entry name" value="Acetyltransf_1"/>
    <property type="match status" value="1"/>
</dbReference>
<evidence type="ECO:0000259" key="3">
    <source>
        <dbReference type="PROSITE" id="PS51186"/>
    </source>
</evidence>
<evidence type="ECO:0000313" key="5">
    <source>
        <dbReference type="Proteomes" id="UP000032229"/>
    </source>
</evidence>
<dbReference type="InterPro" id="IPR051556">
    <property type="entry name" value="N-term/lysine_N-AcTrnsfr"/>
</dbReference>
<dbReference type="CDD" id="cd04301">
    <property type="entry name" value="NAT_SF"/>
    <property type="match status" value="1"/>
</dbReference>
<dbReference type="SUPFAM" id="SSF55729">
    <property type="entry name" value="Acyl-CoA N-acyltransferases (Nat)"/>
    <property type="match status" value="1"/>
</dbReference>
<gene>
    <name evidence="4" type="ORF">AW14_11620</name>
</gene>
<protein>
    <submittedName>
        <fullName evidence="4">Transcriptional regulator</fullName>
    </submittedName>
</protein>
<name>A0A0C5VYT3_9FLAO</name>
<organism evidence="4 5">
    <name type="scientific">Siansivirga zeaxanthinifaciens CC-SAMT-1</name>
    <dbReference type="NCBI Taxonomy" id="1454006"/>
    <lineage>
        <taxon>Bacteria</taxon>
        <taxon>Pseudomonadati</taxon>
        <taxon>Bacteroidota</taxon>
        <taxon>Flavobacteriia</taxon>
        <taxon>Flavobacteriales</taxon>
        <taxon>Flavobacteriaceae</taxon>
        <taxon>Siansivirga</taxon>
    </lineage>
</organism>
<dbReference type="InterPro" id="IPR016181">
    <property type="entry name" value="Acyl_CoA_acyltransferase"/>
</dbReference>
<keyword evidence="1" id="KW-0808">Transferase</keyword>
<dbReference type="Proteomes" id="UP000032229">
    <property type="component" value="Chromosome"/>
</dbReference>
<evidence type="ECO:0000313" key="4">
    <source>
        <dbReference type="EMBL" id="AJR04196.1"/>
    </source>
</evidence>
<keyword evidence="5" id="KW-1185">Reference proteome</keyword>
<evidence type="ECO:0000256" key="1">
    <source>
        <dbReference type="ARBA" id="ARBA00022679"/>
    </source>
</evidence>